<dbReference type="EMBL" id="CP051151">
    <property type="protein sequence ID" value="QLY40629.1"/>
    <property type="molecule type" value="Genomic_DNA"/>
</dbReference>
<accession>A0A7L6N7W7</accession>
<evidence type="ECO:0000259" key="1">
    <source>
        <dbReference type="Pfam" id="PF03551"/>
    </source>
</evidence>
<organism evidence="2 3">
    <name type="scientific">Hujiaoplasma nucleasis</name>
    <dbReference type="NCBI Taxonomy" id="2725268"/>
    <lineage>
        <taxon>Bacteria</taxon>
        <taxon>Bacillati</taxon>
        <taxon>Mycoplasmatota</taxon>
        <taxon>Mollicutes</taxon>
        <taxon>Candidatus Izemoplasmatales</taxon>
        <taxon>Hujiaoplasmataceae</taxon>
        <taxon>Hujiaoplasma</taxon>
    </lineage>
</organism>
<dbReference type="AlphaFoldDB" id="A0A7L6N7W7"/>
<dbReference type="InterPro" id="IPR036390">
    <property type="entry name" value="WH_DNA-bd_sf"/>
</dbReference>
<dbReference type="InterPro" id="IPR036388">
    <property type="entry name" value="WH-like_DNA-bd_sf"/>
</dbReference>
<sequence>MSDLKTIIEQTKTEMRRGLIVLSTLALLKNPHYGYSLVQTLEEKGIPIDGNTLYPLLRRLEKQRLLKSEWEVEVSKPRKYYKITEEGLQVLNELIESWKSSKKSIQTIIGDYENE</sequence>
<dbReference type="KEGG" id="tbk:HF295_07135"/>
<dbReference type="SUPFAM" id="SSF46785">
    <property type="entry name" value="Winged helix' DNA-binding domain"/>
    <property type="match status" value="1"/>
</dbReference>
<dbReference type="Gene3D" id="1.10.10.10">
    <property type="entry name" value="Winged helix-like DNA-binding domain superfamily/Winged helix DNA-binding domain"/>
    <property type="match status" value="1"/>
</dbReference>
<keyword evidence="3" id="KW-1185">Reference proteome</keyword>
<dbReference type="PANTHER" id="PTHR33169">
    <property type="entry name" value="PADR-FAMILY TRANSCRIPTIONAL REGULATOR"/>
    <property type="match status" value="1"/>
</dbReference>
<gene>
    <name evidence="2" type="ORF">HF295_07135</name>
</gene>
<name>A0A7L6N7W7_9MOLU</name>
<dbReference type="InterPro" id="IPR005149">
    <property type="entry name" value="Tscrpt_reg_PadR_N"/>
</dbReference>
<evidence type="ECO:0000313" key="3">
    <source>
        <dbReference type="Proteomes" id="UP000512167"/>
    </source>
</evidence>
<dbReference type="Proteomes" id="UP000512167">
    <property type="component" value="Chromosome"/>
</dbReference>
<feature type="domain" description="Transcription regulator PadR N-terminal" evidence="1">
    <location>
        <begin position="26"/>
        <end position="92"/>
    </location>
</feature>
<evidence type="ECO:0000313" key="2">
    <source>
        <dbReference type="EMBL" id="QLY40629.1"/>
    </source>
</evidence>
<dbReference type="RefSeq" id="WP_312031475.1">
    <property type="nucleotide sequence ID" value="NZ_CP051151.1"/>
</dbReference>
<proteinExistence type="predicted"/>
<dbReference type="Pfam" id="PF03551">
    <property type="entry name" value="PadR"/>
    <property type="match status" value="1"/>
</dbReference>
<dbReference type="InterPro" id="IPR052509">
    <property type="entry name" value="Metal_resp_DNA-bind_regulator"/>
</dbReference>
<dbReference type="PANTHER" id="PTHR33169:SF14">
    <property type="entry name" value="TRANSCRIPTIONAL REGULATOR RV3488"/>
    <property type="match status" value="1"/>
</dbReference>
<protein>
    <submittedName>
        <fullName evidence="2">PadR family transcriptional regulator</fullName>
    </submittedName>
</protein>
<reference evidence="2 3" key="1">
    <citation type="submission" date="2020-04" db="EMBL/GenBank/DDBJ databases">
        <authorList>
            <person name="Zheng R.K."/>
            <person name="Sun C.M."/>
        </authorList>
    </citation>
    <scope>NUCLEOTIDE SEQUENCE [LARGE SCALE GENOMIC DNA]</scope>
    <source>
        <strain evidence="3">zrk29</strain>
    </source>
</reference>